<keyword evidence="4" id="KW-1185">Reference proteome</keyword>
<organism evidence="3 4">
    <name type="scientific">Halioxenophilus aromaticivorans</name>
    <dbReference type="NCBI Taxonomy" id="1306992"/>
    <lineage>
        <taxon>Bacteria</taxon>
        <taxon>Pseudomonadati</taxon>
        <taxon>Pseudomonadota</taxon>
        <taxon>Gammaproteobacteria</taxon>
        <taxon>Alteromonadales</taxon>
        <taxon>Alteromonadaceae</taxon>
        <taxon>Halioxenophilus</taxon>
    </lineage>
</organism>
<protein>
    <recommendedName>
        <fullName evidence="5">DNA topoisomerase I</fullName>
    </recommendedName>
</protein>
<feature type="transmembrane region" description="Helical" evidence="2">
    <location>
        <begin position="6"/>
        <end position="24"/>
    </location>
</feature>
<sequence>MTSVYIISAVIVLLIATVCYAFFVQTVNKKREQQERIVSKLEQRIKNFRYLLSGFPEGYLPKDLSLLVHRQLVDAAQQLSSLKPKEKRYIDELASFTQELSEVQRKPPRGKPVRLESAQQGKEVKQYLTELNQFIQRLNKRGRVSGKEMDAYQASIRSLVLGISVDGYVAQAKEAELEKKPRMALHYYTLARNLMSKEKLNADHKELRGELDRMIIKYTELASEEHAPAANPEANQDGTDWGSVPGEDSWKKKAIYD</sequence>
<gene>
    <name evidence="3" type="ORF">GCM10025791_34600</name>
</gene>
<keyword evidence="2" id="KW-1133">Transmembrane helix</keyword>
<keyword evidence="2" id="KW-0472">Membrane</keyword>
<comment type="caution">
    <text evidence="3">The sequence shown here is derived from an EMBL/GenBank/DDBJ whole genome shotgun (WGS) entry which is preliminary data.</text>
</comment>
<evidence type="ECO:0000256" key="2">
    <source>
        <dbReference type="SAM" id="Phobius"/>
    </source>
</evidence>
<name>A0AAV3U6K5_9ALTE</name>
<dbReference type="EMBL" id="BAABLX010000029">
    <property type="protein sequence ID" value="GAA4951235.1"/>
    <property type="molecule type" value="Genomic_DNA"/>
</dbReference>
<evidence type="ECO:0008006" key="5">
    <source>
        <dbReference type="Google" id="ProtNLM"/>
    </source>
</evidence>
<dbReference type="Proteomes" id="UP001409585">
    <property type="component" value="Unassembled WGS sequence"/>
</dbReference>
<accession>A0AAV3U6K5</accession>
<dbReference type="RefSeq" id="WP_345425300.1">
    <property type="nucleotide sequence ID" value="NZ_AP031496.1"/>
</dbReference>
<keyword evidence="2" id="KW-0812">Transmembrane</keyword>
<evidence type="ECO:0000256" key="1">
    <source>
        <dbReference type="SAM" id="MobiDB-lite"/>
    </source>
</evidence>
<evidence type="ECO:0000313" key="3">
    <source>
        <dbReference type="EMBL" id="GAA4951235.1"/>
    </source>
</evidence>
<feature type="region of interest" description="Disordered" evidence="1">
    <location>
        <begin position="224"/>
        <end position="257"/>
    </location>
</feature>
<feature type="compositionally biased region" description="Basic and acidic residues" evidence="1">
    <location>
        <begin position="248"/>
        <end position="257"/>
    </location>
</feature>
<evidence type="ECO:0000313" key="4">
    <source>
        <dbReference type="Proteomes" id="UP001409585"/>
    </source>
</evidence>
<reference evidence="4" key="1">
    <citation type="journal article" date="2019" name="Int. J. Syst. Evol. Microbiol.">
        <title>The Global Catalogue of Microorganisms (GCM) 10K type strain sequencing project: providing services to taxonomists for standard genome sequencing and annotation.</title>
        <authorList>
            <consortium name="The Broad Institute Genomics Platform"/>
            <consortium name="The Broad Institute Genome Sequencing Center for Infectious Disease"/>
            <person name="Wu L."/>
            <person name="Ma J."/>
        </authorList>
    </citation>
    <scope>NUCLEOTIDE SEQUENCE [LARGE SCALE GENOMIC DNA]</scope>
    <source>
        <strain evidence="4">JCM 19134</strain>
    </source>
</reference>
<proteinExistence type="predicted"/>
<dbReference type="AlphaFoldDB" id="A0AAV3U6K5"/>